<accession>A0A1Y2GWZ0</accession>
<feature type="compositionally biased region" description="Low complexity" evidence="2">
    <location>
        <begin position="49"/>
        <end position="61"/>
    </location>
</feature>
<sequence>MPLSLLLPSLFLFIPSSTPYCIFISRSQAIKDAIQEKKIEQMDQDQSMDIDSTGTSISAQQKSKKQQPTILTRLCDTPSENYYIYLTIEMELQADAAVTNTSKRKPSFIQKLSIMIFRKMLSNATQDLFGAAMGGGINIDILGYWTDQAQDPFNRMISSASSSSSSDPISSPTLPTVSVRPTYSNMTAASAVLRCHSLDFNQLWNALTLFNTLVDDYESRFEVHYTSSTLLGLQANSRQLLWPN</sequence>
<dbReference type="Gene3D" id="3.30.70.3250">
    <property type="entry name" value="Ribonuclease P, Pop5 subunit"/>
    <property type="match status" value="1"/>
</dbReference>
<keyword evidence="5" id="KW-1185">Reference proteome</keyword>
<feature type="chain" id="PRO_5013231659" evidence="3">
    <location>
        <begin position="20"/>
        <end position="244"/>
    </location>
</feature>
<dbReference type="GO" id="GO:1902555">
    <property type="term" value="C:endoribonuclease complex"/>
    <property type="evidence" value="ECO:0007669"/>
    <property type="project" value="UniProtKB-ARBA"/>
</dbReference>
<feature type="region of interest" description="Disordered" evidence="2">
    <location>
        <begin position="41"/>
        <end position="64"/>
    </location>
</feature>
<evidence type="ECO:0000313" key="4">
    <source>
        <dbReference type="EMBL" id="ORZ26820.1"/>
    </source>
</evidence>
<dbReference type="RefSeq" id="XP_021884583.1">
    <property type="nucleotide sequence ID" value="XM_022027556.1"/>
</dbReference>
<dbReference type="InterPro" id="IPR038085">
    <property type="entry name" value="Rnp2-like_sf"/>
</dbReference>
<name>A0A1Y2GWZ0_9FUNG</name>
<gene>
    <name evidence="4" type="ORF">BCR41DRAFT_384366</name>
</gene>
<proteinExistence type="predicted"/>
<reference evidence="4 5" key="1">
    <citation type="submission" date="2016-07" db="EMBL/GenBank/DDBJ databases">
        <title>Pervasive Adenine N6-methylation of Active Genes in Fungi.</title>
        <authorList>
            <consortium name="DOE Joint Genome Institute"/>
            <person name="Mondo S.J."/>
            <person name="Dannebaum R.O."/>
            <person name="Kuo R.C."/>
            <person name="Labutti K."/>
            <person name="Haridas S."/>
            <person name="Kuo A."/>
            <person name="Salamov A."/>
            <person name="Ahrendt S.R."/>
            <person name="Lipzen A."/>
            <person name="Sullivan W."/>
            <person name="Andreopoulos W.B."/>
            <person name="Clum A."/>
            <person name="Lindquist E."/>
            <person name="Daum C."/>
            <person name="Ramamoorthy G.K."/>
            <person name="Gryganskyi A."/>
            <person name="Culley D."/>
            <person name="Magnuson J.K."/>
            <person name="James T.Y."/>
            <person name="O'Malley M.A."/>
            <person name="Stajich J.E."/>
            <person name="Spatafora J.W."/>
            <person name="Visel A."/>
            <person name="Grigoriev I.V."/>
        </authorList>
    </citation>
    <scope>NUCLEOTIDE SEQUENCE [LARGE SCALE GENOMIC DNA]</scope>
    <source>
        <strain evidence="4 5">NRRL 3116</strain>
    </source>
</reference>
<comment type="caution">
    <text evidence="4">The sequence shown here is derived from an EMBL/GenBank/DDBJ whole genome shotgun (WGS) entry which is preliminary data.</text>
</comment>
<evidence type="ECO:0000256" key="1">
    <source>
        <dbReference type="ARBA" id="ARBA00022694"/>
    </source>
</evidence>
<organism evidence="4 5">
    <name type="scientific">Lobosporangium transversale</name>
    <dbReference type="NCBI Taxonomy" id="64571"/>
    <lineage>
        <taxon>Eukaryota</taxon>
        <taxon>Fungi</taxon>
        <taxon>Fungi incertae sedis</taxon>
        <taxon>Mucoromycota</taxon>
        <taxon>Mortierellomycotina</taxon>
        <taxon>Mortierellomycetes</taxon>
        <taxon>Mortierellales</taxon>
        <taxon>Mortierellaceae</taxon>
        <taxon>Lobosporangium</taxon>
    </lineage>
</organism>
<dbReference type="Proteomes" id="UP000193648">
    <property type="component" value="Unassembled WGS sequence"/>
</dbReference>
<dbReference type="GeneID" id="33569399"/>
<dbReference type="OrthoDB" id="2419997at2759"/>
<dbReference type="GO" id="GO:1990904">
    <property type="term" value="C:ribonucleoprotein complex"/>
    <property type="evidence" value="ECO:0007669"/>
    <property type="project" value="UniProtKB-ARBA"/>
</dbReference>
<feature type="signal peptide" evidence="3">
    <location>
        <begin position="1"/>
        <end position="19"/>
    </location>
</feature>
<dbReference type="InParanoid" id="A0A1Y2GWZ0"/>
<evidence type="ECO:0000256" key="2">
    <source>
        <dbReference type="SAM" id="MobiDB-lite"/>
    </source>
</evidence>
<evidence type="ECO:0000256" key="3">
    <source>
        <dbReference type="SAM" id="SignalP"/>
    </source>
</evidence>
<dbReference type="GO" id="GO:0008033">
    <property type="term" value="P:tRNA processing"/>
    <property type="evidence" value="ECO:0007669"/>
    <property type="project" value="UniProtKB-KW"/>
</dbReference>
<evidence type="ECO:0000313" key="5">
    <source>
        <dbReference type="Proteomes" id="UP000193648"/>
    </source>
</evidence>
<dbReference type="EMBL" id="MCFF01000006">
    <property type="protein sequence ID" value="ORZ26820.1"/>
    <property type="molecule type" value="Genomic_DNA"/>
</dbReference>
<dbReference type="AlphaFoldDB" id="A0A1Y2GWZ0"/>
<protein>
    <submittedName>
        <fullName evidence="4">Uncharacterized protein</fullName>
    </submittedName>
</protein>
<keyword evidence="1" id="KW-0819">tRNA processing</keyword>
<keyword evidence="3" id="KW-0732">Signal</keyword>